<dbReference type="InterPro" id="IPR036388">
    <property type="entry name" value="WH-like_DNA-bd_sf"/>
</dbReference>
<evidence type="ECO:0000256" key="3">
    <source>
        <dbReference type="ARBA" id="ARBA00023125"/>
    </source>
</evidence>
<keyword evidence="4" id="KW-0804">Transcription</keyword>
<keyword evidence="8" id="KW-1185">Reference proteome</keyword>
<organism evidence="7 8">
    <name type="scientific">Cryobacterium psychrophilum</name>
    <dbReference type="NCBI Taxonomy" id="41988"/>
    <lineage>
        <taxon>Bacteria</taxon>
        <taxon>Bacillati</taxon>
        <taxon>Actinomycetota</taxon>
        <taxon>Actinomycetes</taxon>
        <taxon>Micrococcales</taxon>
        <taxon>Microbacteriaceae</taxon>
        <taxon>Cryobacterium</taxon>
    </lineage>
</organism>
<dbReference type="GO" id="GO:0045892">
    <property type="term" value="P:negative regulation of DNA-templated transcription"/>
    <property type="evidence" value="ECO:0007669"/>
    <property type="project" value="TreeGrafter"/>
</dbReference>
<sequence length="276" mass="30128">MPVRFEEFVAGHTTAPGQSVTSRVLSILAAFEHSASALTLSQISTESGLPQSTAHRLLGELEIWGAVQRDAQGRYQIGIRLWELGQHGGRKLRDLVRPFLQDLFGLTQETVHLAIRDGAEVLYMDRIYGSRRVPQASQVGGRLPLHATAAGRAILAFEDEWVQEAVLSGKLAQRTVHTKTDPDQLRRELTRIRDQGFSFASEEVRLGSCSLAVPVFAADGSIYAGLGIVFPISHMQQVERNLPILRGTAGLIQAQIAHLPTTARPGSVRPQKGSNS</sequence>
<comment type="function">
    <text evidence="5">May be an activator protein for the gylABX operon.</text>
</comment>
<dbReference type="AlphaFoldDB" id="A0A4Y8KJ41"/>
<dbReference type="Gene3D" id="1.10.10.10">
    <property type="entry name" value="Winged helix-like DNA-binding domain superfamily/Winged helix DNA-binding domain"/>
    <property type="match status" value="1"/>
</dbReference>
<evidence type="ECO:0000256" key="4">
    <source>
        <dbReference type="ARBA" id="ARBA00023163"/>
    </source>
</evidence>
<dbReference type="GO" id="GO:0003700">
    <property type="term" value="F:DNA-binding transcription factor activity"/>
    <property type="evidence" value="ECO:0007669"/>
    <property type="project" value="TreeGrafter"/>
</dbReference>
<dbReference type="Pfam" id="PF09339">
    <property type="entry name" value="HTH_IclR"/>
    <property type="match status" value="1"/>
</dbReference>
<dbReference type="PANTHER" id="PTHR30136">
    <property type="entry name" value="HELIX-TURN-HELIX TRANSCRIPTIONAL REGULATOR, ICLR FAMILY"/>
    <property type="match status" value="1"/>
</dbReference>
<dbReference type="InterPro" id="IPR036390">
    <property type="entry name" value="WH_DNA-bd_sf"/>
</dbReference>
<keyword evidence="2" id="KW-0805">Transcription regulation</keyword>
<dbReference type="GO" id="GO:0006071">
    <property type="term" value="P:glycerol metabolic process"/>
    <property type="evidence" value="ECO:0007669"/>
    <property type="project" value="UniProtKB-KW"/>
</dbReference>
<dbReference type="SUPFAM" id="SSF55781">
    <property type="entry name" value="GAF domain-like"/>
    <property type="match status" value="1"/>
</dbReference>
<name>A0A4Y8KJ41_9MICO</name>
<dbReference type="InterPro" id="IPR005471">
    <property type="entry name" value="Tscrpt_reg_IclR_N"/>
</dbReference>
<keyword evidence="1" id="KW-0319">Glycerol metabolism</keyword>
<dbReference type="SMART" id="SM00346">
    <property type="entry name" value="HTH_ICLR"/>
    <property type="match status" value="1"/>
</dbReference>
<dbReference type="Proteomes" id="UP000298218">
    <property type="component" value="Unassembled WGS sequence"/>
</dbReference>
<dbReference type="Gene3D" id="3.30.450.40">
    <property type="match status" value="1"/>
</dbReference>
<accession>A0A4Y8KJ41</accession>
<dbReference type="Pfam" id="PF01614">
    <property type="entry name" value="IclR_C"/>
    <property type="match status" value="1"/>
</dbReference>
<keyword evidence="3" id="KW-0238">DNA-binding</keyword>
<dbReference type="GO" id="GO:0003677">
    <property type="term" value="F:DNA binding"/>
    <property type="evidence" value="ECO:0007669"/>
    <property type="project" value="UniProtKB-KW"/>
</dbReference>
<dbReference type="PROSITE" id="PS51078">
    <property type="entry name" value="ICLR_ED"/>
    <property type="match status" value="1"/>
</dbReference>
<evidence type="ECO:0000256" key="5">
    <source>
        <dbReference type="ARBA" id="ARBA00058938"/>
    </source>
</evidence>
<protein>
    <recommendedName>
        <fullName evidence="6">Glycerol operon regulatory protein</fullName>
    </recommendedName>
</protein>
<dbReference type="RefSeq" id="WP_134174917.1">
    <property type="nucleotide sequence ID" value="NZ_SODI01000001.1"/>
</dbReference>
<dbReference type="SUPFAM" id="SSF46785">
    <property type="entry name" value="Winged helix' DNA-binding domain"/>
    <property type="match status" value="1"/>
</dbReference>
<evidence type="ECO:0000256" key="2">
    <source>
        <dbReference type="ARBA" id="ARBA00023015"/>
    </source>
</evidence>
<evidence type="ECO:0000313" key="7">
    <source>
        <dbReference type="EMBL" id="TFD75180.1"/>
    </source>
</evidence>
<evidence type="ECO:0000256" key="6">
    <source>
        <dbReference type="ARBA" id="ARBA00070406"/>
    </source>
</evidence>
<dbReference type="PANTHER" id="PTHR30136:SF24">
    <property type="entry name" value="HTH-TYPE TRANSCRIPTIONAL REPRESSOR ALLR"/>
    <property type="match status" value="1"/>
</dbReference>
<dbReference type="InterPro" id="IPR014757">
    <property type="entry name" value="Tscrpt_reg_IclR_C"/>
</dbReference>
<dbReference type="EMBL" id="SOHQ01000045">
    <property type="protein sequence ID" value="TFD75180.1"/>
    <property type="molecule type" value="Genomic_DNA"/>
</dbReference>
<dbReference type="OrthoDB" id="4068713at2"/>
<dbReference type="PROSITE" id="PS51077">
    <property type="entry name" value="HTH_ICLR"/>
    <property type="match status" value="1"/>
</dbReference>
<proteinExistence type="predicted"/>
<gene>
    <name evidence="7" type="ORF">E3T53_16415</name>
</gene>
<evidence type="ECO:0000313" key="8">
    <source>
        <dbReference type="Proteomes" id="UP000298218"/>
    </source>
</evidence>
<dbReference type="InterPro" id="IPR050707">
    <property type="entry name" value="HTH_MetabolicPath_Reg"/>
</dbReference>
<dbReference type="FunFam" id="1.10.10.10:FF:000056">
    <property type="entry name" value="IclR family transcriptional regulator"/>
    <property type="match status" value="1"/>
</dbReference>
<dbReference type="InterPro" id="IPR029016">
    <property type="entry name" value="GAF-like_dom_sf"/>
</dbReference>
<evidence type="ECO:0000256" key="1">
    <source>
        <dbReference type="ARBA" id="ARBA00022798"/>
    </source>
</evidence>
<reference evidence="7 8" key="1">
    <citation type="submission" date="2019-03" db="EMBL/GenBank/DDBJ databases">
        <title>Genomics of glacier-inhabiting Cryobacterium strains.</title>
        <authorList>
            <person name="Liu Q."/>
            <person name="Xin Y.-H."/>
        </authorList>
    </citation>
    <scope>NUCLEOTIDE SEQUENCE [LARGE SCALE GENOMIC DNA]</scope>
    <source>
        <strain evidence="7 8">CGMCC 1.4292</strain>
    </source>
</reference>
<comment type="caution">
    <text evidence="7">The sequence shown here is derived from an EMBL/GenBank/DDBJ whole genome shotgun (WGS) entry which is preliminary data.</text>
</comment>